<dbReference type="PANTHER" id="PTHR47293:SF15">
    <property type="entry name" value="JACALIN-RELATED LECTIN 19"/>
    <property type="match status" value="1"/>
</dbReference>
<dbReference type="SUPFAM" id="SSF51101">
    <property type="entry name" value="Mannose-binding lectins"/>
    <property type="match status" value="1"/>
</dbReference>
<dbReference type="GO" id="GO:0005537">
    <property type="term" value="F:D-mannose binding"/>
    <property type="evidence" value="ECO:0007669"/>
    <property type="project" value="UniProtKB-ARBA"/>
</dbReference>
<dbReference type="GO" id="GO:0005536">
    <property type="term" value="F:D-glucose binding"/>
    <property type="evidence" value="ECO:0007669"/>
    <property type="project" value="UniProtKB-ARBA"/>
</dbReference>
<proteinExistence type="inferred from homology"/>
<dbReference type="Proteomes" id="UP000030645">
    <property type="component" value="Unassembled WGS sequence"/>
</dbReference>
<evidence type="ECO:0000256" key="2">
    <source>
        <dbReference type="ARBA" id="ARBA00022734"/>
    </source>
</evidence>
<evidence type="ECO:0000256" key="1">
    <source>
        <dbReference type="ARBA" id="ARBA00006568"/>
    </source>
</evidence>
<organism evidence="4 5">
    <name type="scientific">Morus notabilis</name>
    <dbReference type="NCBI Taxonomy" id="981085"/>
    <lineage>
        <taxon>Eukaryota</taxon>
        <taxon>Viridiplantae</taxon>
        <taxon>Streptophyta</taxon>
        <taxon>Embryophyta</taxon>
        <taxon>Tracheophyta</taxon>
        <taxon>Spermatophyta</taxon>
        <taxon>Magnoliopsida</taxon>
        <taxon>eudicotyledons</taxon>
        <taxon>Gunneridae</taxon>
        <taxon>Pentapetalae</taxon>
        <taxon>rosids</taxon>
        <taxon>fabids</taxon>
        <taxon>Rosales</taxon>
        <taxon>Moraceae</taxon>
        <taxon>Moreae</taxon>
        <taxon>Morus</taxon>
    </lineage>
</organism>
<dbReference type="InterPro" id="IPR033734">
    <property type="entry name" value="Jacalin-like_lectin_dom_plant"/>
</dbReference>
<dbReference type="AlphaFoldDB" id="W9RC13"/>
<dbReference type="PROSITE" id="PS51752">
    <property type="entry name" value="JACALIN_LECTIN"/>
    <property type="match status" value="1"/>
</dbReference>
<dbReference type="SMART" id="SM00915">
    <property type="entry name" value="Jacalin"/>
    <property type="match status" value="1"/>
</dbReference>
<dbReference type="CDD" id="cd09612">
    <property type="entry name" value="Jacalin"/>
    <property type="match status" value="1"/>
</dbReference>
<accession>W9RC13</accession>
<sequence length="153" mass="16257">MMLHKASQTVAVGNWGGPGGNAWDDGSYTGVRSIELTYGNYIGTFNVVYDLNGEPFDGPKHSSNRPLTTAKIELQFPDEYLVKVSGIVNNVPGASPSPTIQSLTFQTNQRTFGPYGPETGGTPFSLPIRNGLIVGFSGRTGEVLDAIGVHLAL</sequence>
<gene>
    <name evidence="4" type="ORF">L484_015337</name>
</gene>
<dbReference type="FunFam" id="2.100.10.30:FF:000001">
    <property type="entry name" value="Jacalin-related lectin 33"/>
    <property type="match status" value="1"/>
</dbReference>
<dbReference type="InterPro" id="IPR001229">
    <property type="entry name" value="Jacalin-like_lectin_dom"/>
</dbReference>
<evidence type="ECO:0000313" key="4">
    <source>
        <dbReference type="EMBL" id="EXB81863.1"/>
    </source>
</evidence>
<protein>
    <recommendedName>
        <fullName evidence="3">Jacalin-type lectin domain-containing protein</fullName>
    </recommendedName>
</protein>
<name>W9RC13_9ROSA</name>
<dbReference type="Pfam" id="PF01419">
    <property type="entry name" value="Jacalin"/>
    <property type="match status" value="1"/>
</dbReference>
<dbReference type="InterPro" id="IPR036404">
    <property type="entry name" value="Jacalin-like_lectin_dom_sf"/>
</dbReference>
<dbReference type="Gene3D" id="2.100.10.30">
    <property type="entry name" value="Jacalin-like lectin domain"/>
    <property type="match status" value="1"/>
</dbReference>
<dbReference type="eggNOG" id="ENOG502RXU3">
    <property type="taxonomic scope" value="Eukaryota"/>
</dbReference>
<feature type="domain" description="Jacalin-type lectin" evidence="3">
    <location>
        <begin position="9"/>
        <end position="153"/>
    </location>
</feature>
<evidence type="ECO:0000259" key="3">
    <source>
        <dbReference type="PROSITE" id="PS51752"/>
    </source>
</evidence>
<dbReference type="STRING" id="981085.W9RC13"/>
<dbReference type="PANTHER" id="PTHR47293">
    <property type="entry name" value="JACALIN-RELATED LECTIN 3"/>
    <property type="match status" value="1"/>
</dbReference>
<keyword evidence="5" id="KW-1185">Reference proteome</keyword>
<comment type="similarity">
    <text evidence="1">Belongs to the jacalin lectin family.</text>
</comment>
<keyword evidence="2" id="KW-0430">Lectin</keyword>
<evidence type="ECO:0000313" key="5">
    <source>
        <dbReference type="Proteomes" id="UP000030645"/>
    </source>
</evidence>
<dbReference type="EMBL" id="KE344854">
    <property type="protein sequence ID" value="EXB81863.1"/>
    <property type="molecule type" value="Genomic_DNA"/>
</dbReference>
<reference evidence="5" key="1">
    <citation type="submission" date="2013-01" db="EMBL/GenBank/DDBJ databases">
        <title>Draft Genome Sequence of a Mulberry Tree, Morus notabilis C.K. Schneid.</title>
        <authorList>
            <person name="He N."/>
            <person name="Zhao S."/>
        </authorList>
    </citation>
    <scope>NUCLEOTIDE SEQUENCE</scope>
</reference>